<dbReference type="PANTHER" id="PTHR45138:SF9">
    <property type="entry name" value="DIGUANYLATE CYCLASE DGCM-RELATED"/>
    <property type="match status" value="1"/>
</dbReference>
<dbReference type="NCBIfam" id="TIGR00254">
    <property type="entry name" value="GGDEF"/>
    <property type="match status" value="1"/>
</dbReference>
<dbReference type="PROSITE" id="PS50887">
    <property type="entry name" value="GGDEF"/>
    <property type="match status" value="1"/>
</dbReference>
<dbReference type="InterPro" id="IPR050469">
    <property type="entry name" value="Diguanylate_Cyclase"/>
</dbReference>
<dbReference type="GO" id="GO:0005886">
    <property type="term" value="C:plasma membrane"/>
    <property type="evidence" value="ECO:0007669"/>
    <property type="project" value="TreeGrafter"/>
</dbReference>
<dbReference type="Pfam" id="PF00990">
    <property type="entry name" value="GGDEF"/>
    <property type="match status" value="1"/>
</dbReference>
<organism evidence="4 5">
    <name type="scientific">Xanthomonas graminis pv. phlei</name>
    <dbReference type="NCBI Taxonomy" id="487906"/>
    <lineage>
        <taxon>Bacteria</taxon>
        <taxon>Pseudomonadati</taxon>
        <taxon>Pseudomonadota</taxon>
        <taxon>Gammaproteobacteria</taxon>
        <taxon>Lysobacterales</taxon>
        <taxon>Lysobacteraceae</taxon>
        <taxon>Xanthomonas</taxon>
        <taxon>Xanthomonas translucens group</taxon>
        <taxon>Xanthomonas graminis</taxon>
    </lineage>
</organism>
<protein>
    <recommendedName>
        <fullName evidence="1">diguanylate cyclase</fullName>
        <ecNumber evidence="1">2.7.7.65</ecNumber>
    </recommendedName>
</protein>
<dbReference type="InterPro" id="IPR000160">
    <property type="entry name" value="GGDEF_dom"/>
</dbReference>
<dbReference type="InterPro" id="IPR029787">
    <property type="entry name" value="Nucleotide_cyclase"/>
</dbReference>
<name>A0A0K2ZUE5_9XANT</name>
<dbReference type="Gene3D" id="3.30.70.270">
    <property type="match status" value="1"/>
</dbReference>
<dbReference type="AlphaFoldDB" id="A0A0K2ZUE5"/>
<dbReference type="GO" id="GO:1902201">
    <property type="term" value="P:negative regulation of bacterial-type flagellum-dependent cell motility"/>
    <property type="evidence" value="ECO:0007669"/>
    <property type="project" value="TreeGrafter"/>
</dbReference>
<evidence type="ECO:0000259" key="3">
    <source>
        <dbReference type="PROSITE" id="PS50887"/>
    </source>
</evidence>
<feature type="domain" description="GGDEF" evidence="3">
    <location>
        <begin position="1"/>
        <end position="81"/>
    </location>
</feature>
<gene>
    <name evidence="4" type="ORF">XTPLMG730_2209</name>
</gene>
<accession>A0A0K2ZUE5</accession>
<proteinExistence type="predicted"/>
<dbReference type="SUPFAM" id="SSF55073">
    <property type="entry name" value="Nucleotide cyclase"/>
    <property type="match status" value="1"/>
</dbReference>
<dbReference type="EMBL" id="CXOJ01000048">
    <property type="protein sequence ID" value="CTP88642.1"/>
    <property type="molecule type" value="Genomic_DNA"/>
</dbReference>
<evidence type="ECO:0000313" key="5">
    <source>
        <dbReference type="Proteomes" id="UP000045978"/>
    </source>
</evidence>
<dbReference type="PANTHER" id="PTHR45138">
    <property type="entry name" value="REGULATORY COMPONENTS OF SENSORY TRANSDUCTION SYSTEM"/>
    <property type="match status" value="1"/>
</dbReference>
<dbReference type="GO" id="GO:0052621">
    <property type="term" value="F:diguanylate cyclase activity"/>
    <property type="evidence" value="ECO:0007669"/>
    <property type="project" value="UniProtKB-EC"/>
</dbReference>
<dbReference type="GO" id="GO:0043709">
    <property type="term" value="P:cell adhesion involved in single-species biofilm formation"/>
    <property type="evidence" value="ECO:0007669"/>
    <property type="project" value="TreeGrafter"/>
</dbReference>
<dbReference type="Proteomes" id="UP000045978">
    <property type="component" value="Unassembled WGS sequence"/>
</dbReference>
<comment type="catalytic activity">
    <reaction evidence="2">
        <text>2 GTP = 3',3'-c-di-GMP + 2 diphosphate</text>
        <dbReference type="Rhea" id="RHEA:24898"/>
        <dbReference type="ChEBI" id="CHEBI:33019"/>
        <dbReference type="ChEBI" id="CHEBI:37565"/>
        <dbReference type="ChEBI" id="CHEBI:58805"/>
        <dbReference type="EC" id="2.7.7.65"/>
    </reaction>
</comment>
<dbReference type="EC" id="2.7.7.65" evidence="1"/>
<sequence length="81" mass="8508">MALLPGCDSEAAHAVGERLRQAVLGCAVAHAPGACHRLVTVSIGCASKWPHASLSSTRLTKLADQALYRAKENGRNRVESA</sequence>
<evidence type="ECO:0000256" key="1">
    <source>
        <dbReference type="ARBA" id="ARBA00012528"/>
    </source>
</evidence>
<evidence type="ECO:0000256" key="2">
    <source>
        <dbReference type="ARBA" id="ARBA00034247"/>
    </source>
</evidence>
<reference evidence="4 5" key="1">
    <citation type="submission" date="2015-07" db="EMBL/GenBank/DDBJ databases">
        <authorList>
            <person name="Noorani M."/>
        </authorList>
    </citation>
    <scope>NUCLEOTIDE SEQUENCE [LARGE SCALE GENOMIC DNA]</scope>
    <source>
        <strain evidence="4">LMG730</strain>
    </source>
</reference>
<dbReference type="InterPro" id="IPR043128">
    <property type="entry name" value="Rev_trsase/Diguanyl_cyclase"/>
</dbReference>
<evidence type="ECO:0000313" key="4">
    <source>
        <dbReference type="EMBL" id="CTP88642.1"/>
    </source>
</evidence>